<sequence>MRPRGEWGQARMLRASQGGSEVDQENARAHDTLRKSELPGAVVVAVGELGAREGGCWGRRASGMWSGSCGVERLAVRCGGGVSSRGGSSIGGERCGADLGRAGARMSRAGRPTRIRGGSGERADPRRVEEERGCCGRRARAWPGERDAVGGSCGVERLAGRCGRRRFEVRRWGECCGADLGRTGARMSRAGRPTRTRGGSGERAGPRRVGERLAGRGRGCCGRAPGERDAGGWWALGWQA</sequence>
<comment type="caution">
    <text evidence="2">The sequence shown here is derived from an EMBL/GenBank/DDBJ whole genome shotgun (WGS) entry which is preliminary data.</text>
</comment>
<name>A0A2S6GI30_9PSEU</name>
<dbReference type="AlphaFoldDB" id="A0A2S6GI30"/>
<feature type="compositionally biased region" description="Basic and acidic residues" evidence="1">
    <location>
        <begin position="25"/>
        <end position="34"/>
    </location>
</feature>
<reference evidence="2 3" key="1">
    <citation type="submission" date="2018-02" db="EMBL/GenBank/DDBJ databases">
        <title>Genomic Encyclopedia of Archaeal and Bacterial Type Strains, Phase II (KMG-II): from individual species to whole genera.</title>
        <authorList>
            <person name="Goeker M."/>
        </authorList>
    </citation>
    <scope>NUCLEOTIDE SEQUENCE [LARGE SCALE GENOMIC DNA]</scope>
    <source>
        <strain evidence="2 3">YU 961-1</strain>
    </source>
</reference>
<organism evidence="2 3">
    <name type="scientific">Actinokineospora auranticolor</name>
    <dbReference type="NCBI Taxonomy" id="155976"/>
    <lineage>
        <taxon>Bacteria</taxon>
        <taxon>Bacillati</taxon>
        <taxon>Actinomycetota</taxon>
        <taxon>Actinomycetes</taxon>
        <taxon>Pseudonocardiales</taxon>
        <taxon>Pseudonocardiaceae</taxon>
        <taxon>Actinokineospora</taxon>
    </lineage>
</organism>
<gene>
    <name evidence="2" type="ORF">CLV40_117127</name>
</gene>
<feature type="compositionally biased region" description="Basic and acidic residues" evidence="1">
    <location>
        <begin position="204"/>
        <end position="213"/>
    </location>
</feature>
<feature type="region of interest" description="Disordered" evidence="1">
    <location>
        <begin position="186"/>
        <end position="213"/>
    </location>
</feature>
<dbReference type="Proteomes" id="UP000239203">
    <property type="component" value="Unassembled WGS sequence"/>
</dbReference>
<protein>
    <submittedName>
        <fullName evidence="2">Uncharacterized protein</fullName>
    </submittedName>
</protein>
<proteinExistence type="predicted"/>
<evidence type="ECO:0000256" key="1">
    <source>
        <dbReference type="SAM" id="MobiDB-lite"/>
    </source>
</evidence>
<evidence type="ECO:0000313" key="3">
    <source>
        <dbReference type="Proteomes" id="UP000239203"/>
    </source>
</evidence>
<feature type="region of interest" description="Disordered" evidence="1">
    <location>
        <begin position="1"/>
        <end position="34"/>
    </location>
</feature>
<dbReference type="EMBL" id="PTIX01000017">
    <property type="protein sequence ID" value="PPK64888.1"/>
    <property type="molecule type" value="Genomic_DNA"/>
</dbReference>
<feature type="region of interest" description="Disordered" evidence="1">
    <location>
        <begin position="103"/>
        <end position="125"/>
    </location>
</feature>
<evidence type="ECO:0000313" key="2">
    <source>
        <dbReference type="EMBL" id="PPK64888.1"/>
    </source>
</evidence>
<keyword evidence="3" id="KW-1185">Reference proteome</keyword>
<accession>A0A2S6GI30</accession>